<keyword evidence="3" id="KW-1185">Reference proteome</keyword>
<name>A0AAD7WVL5_9TELE</name>
<dbReference type="AlphaFoldDB" id="A0AAD7WVL5"/>
<feature type="compositionally biased region" description="Polar residues" evidence="1">
    <location>
        <begin position="69"/>
        <end position="84"/>
    </location>
</feature>
<feature type="compositionally biased region" description="Polar residues" evidence="1">
    <location>
        <begin position="92"/>
        <end position="101"/>
    </location>
</feature>
<accession>A0AAD7WVL5</accession>
<proteinExistence type="predicted"/>
<organism evidence="2 3">
    <name type="scientific">Aldrovandia affinis</name>
    <dbReference type="NCBI Taxonomy" id="143900"/>
    <lineage>
        <taxon>Eukaryota</taxon>
        <taxon>Metazoa</taxon>
        <taxon>Chordata</taxon>
        <taxon>Craniata</taxon>
        <taxon>Vertebrata</taxon>
        <taxon>Euteleostomi</taxon>
        <taxon>Actinopterygii</taxon>
        <taxon>Neopterygii</taxon>
        <taxon>Teleostei</taxon>
        <taxon>Notacanthiformes</taxon>
        <taxon>Halosauridae</taxon>
        <taxon>Aldrovandia</taxon>
    </lineage>
</organism>
<protein>
    <submittedName>
        <fullName evidence="2">Uncharacterized protein</fullName>
    </submittedName>
</protein>
<feature type="region of interest" description="Disordered" evidence="1">
    <location>
        <begin position="68"/>
        <end position="101"/>
    </location>
</feature>
<gene>
    <name evidence="2" type="ORF">AAFF_G00188490</name>
</gene>
<reference evidence="2" key="1">
    <citation type="journal article" date="2023" name="Science">
        <title>Genome structures resolve the early diversification of teleost fishes.</title>
        <authorList>
            <person name="Parey E."/>
            <person name="Louis A."/>
            <person name="Montfort J."/>
            <person name="Bouchez O."/>
            <person name="Roques C."/>
            <person name="Iampietro C."/>
            <person name="Lluch J."/>
            <person name="Castinel A."/>
            <person name="Donnadieu C."/>
            <person name="Desvignes T."/>
            <person name="Floi Bucao C."/>
            <person name="Jouanno E."/>
            <person name="Wen M."/>
            <person name="Mejri S."/>
            <person name="Dirks R."/>
            <person name="Jansen H."/>
            <person name="Henkel C."/>
            <person name="Chen W.J."/>
            <person name="Zahm M."/>
            <person name="Cabau C."/>
            <person name="Klopp C."/>
            <person name="Thompson A.W."/>
            <person name="Robinson-Rechavi M."/>
            <person name="Braasch I."/>
            <person name="Lecointre G."/>
            <person name="Bobe J."/>
            <person name="Postlethwait J.H."/>
            <person name="Berthelot C."/>
            <person name="Roest Crollius H."/>
            <person name="Guiguen Y."/>
        </authorList>
    </citation>
    <scope>NUCLEOTIDE SEQUENCE</scope>
    <source>
        <strain evidence="2">NC1722</strain>
    </source>
</reference>
<evidence type="ECO:0000256" key="1">
    <source>
        <dbReference type="SAM" id="MobiDB-lite"/>
    </source>
</evidence>
<evidence type="ECO:0000313" key="2">
    <source>
        <dbReference type="EMBL" id="KAJ8410892.1"/>
    </source>
</evidence>
<comment type="caution">
    <text evidence="2">The sequence shown here is derived from an EMBL/GenBank/DDBJ whole genome shotgun (WGS) entry which is preliminary data.</text>
</comment>
<evidence type="ECO:0000313" key="3">
    <source>
        <dbReference type="Proteomes" id="UP001221898"/>
    </source>
</evidence>
<dbReference type="EMBL" id="JAINUG010000025">
    <property type="protein sequence ID" value="KAJ8410892.1"/>
    <property type="molecule type" value="Genomic_DNA"/>
</dbReference>
<dbReference type="Proteomes" id="UP001221898">
    <property type="component" value="Unassembled WGS sequence"/>
</dbReference>
<sequence>MPFIHFRWERAAACVRLTVQERDTAPVRRGMLTQRAVAILQSVRTARTALTRSAYRVSTAPAALLCPQNGWSERPGTTPSSTIPTDGHARYSGQSEGLVQL</sequence>